<evidence type="ECO:0000256" key="4">
    <source>
        <dbReference type="ARBA" id="ARBA00022485"/>
    </source>
</evidence>
<dbReference type="EMBL" id="QFQI01000015">
    <property type="protein sequence ID" value="PZQ58610.1"/>
    <property type="molecule type" value="Genomic_DNA"/>
</dbReference>
<dbReference type="Gene3D" id="3.40.50.12160">
    <property type="entry name" value="Methylthiotransferase, N-terminal domain"/>
    <property type="match status" value="1"/>
</dbReference>
<dbReference type="SMART" id="SM00729">
    <property type="entry name" value="Elp3"/>
    <property type="match status" value="1"/>
</dbReference>
<dbReference type="SUPFAM" id="SSF102114">
    <property type="entry name" value="Radical SAM enzymes"/>
    <property type="match status" value="1"/>
</dbReference>
<evidence type="ECO:0000256" key="8">
    <source>
        <dbReference type="ARBA" id="ARBA00023004"/>
    </source>
</evidence>
<dbReference type="InterPro" id="IPR038135">
    <property type="entry name" value="Methylthiotransferase_N_sf"/>
</dbReference>
<feature type="domain" description="MTTase N-terminal" evidence="13">
    <location>
        <begin position="5"/>
        <end position="104"/>
    </location>
</feature>
<dbReference type="PANTHER" id="PTHR11918:SF45">
    <property type="entry name" value="THREONYLCARBAMOYLADENOSINE TRNA METHYLTHIOTRANSFERASE"/>
    <property type="match status" value="1"/>
</dbReference>
<dbReference type="PROSITE" id="PS51918">
    <property type="entry name" value="RADICAL_SAM"/>
    <property type="match status" value="1"/>
</dbReference>
<dbReference type="AlphaFoldDB" id="A0A2W5R574"/>
<dbReference type="GO" id="GO:0035598">
    <property type="term" value="F:tRNA (N(6)-L-threonylcarbamoyladenosine(37)-C(2))-methylthiotransferase activity"/>
    <property type="evidence" value="ECO:0007669"/>
    <property type="project" value="UniProtKB-EC"/>
</dbReference>
<dbReference type="InterPro" id="IPR013848">
    <property type="entry name" value="Methylthiotransferase_N"/>
</dbReference>
<dbReference type="Pfam" id="PF00919">
    <property type="entry name" value="UPF0004"/>
    <property type="match status" value="1"/>
</dbReference>
<evidence type="ECO:0000256" key="9">
    <source>
        <dbReference type="ARBA" id="ARBA00023014"/>
    </source>
</evidence>
<dbReference type="NCBIfam" id="TIGR00089">
    <property type="entry name" value="MiaB/RimO family radical SAM methylthiotransferase"/>
    <property type="match status" value="1"/>
</dbReference>
<evidence type="ECO:0000313" key="15">
    <source>
        <dbReference type="EMBL" id="PZQ58610.1"/>
    </source>
</evidence>
<dbReference type="CDD" id="cd01335">
    <property type="entry name" value="Radical_SAM"/>
    <property type="match status" value="1"/>
</dbReference>
<evidence type="ECO:0000259" key="12">
    <source>
        <dbReference type="PROSITE" id="PS50926"/>
    </source>
</evidence>
<dbReference type="PROSITE" id="PS01278">
    <property type="entry name" value="MTTASE_RADICAL"/>
    <property type="match status" value="1"/>
</dbReference>
<sequence length="392" mass="41550">MSSSHQPEVVTLGCRLNIAESAAIRQMAGAHVAVVNGCGVTNQAVKDTRVAIRRLRRARPDAELVVTGCASEMDRAGFAAMPEVDRIVANAAKLLPSTWGARPNAPRPRAQTRAFIGVQNGCDHHCTFCAIPQGRGRNRADPVGEVVMRVAALVEAGQREVVLSGVDLASYDDRGATLGVLVERLLADVPGLERVRLSSLDPAAVDDHLLALLTQQPRVMPHVHLSIQAGDDLILKRMRRRHSRGDALRLIERLKARRDVAIGADLIAGFPTEDDAMFANTLAFVEAGDVSHAHVFPYSPRAGTPAARMPQVAATVARARAARLRAAAGARLAARLAAQVGTVQAVLVERPGDRGHAPDFAEVRLPAPHPVGSIVAVTVTAAAPDHLTGTIA</sequence>
<evidence type="ECO:0000256" key="5">
    <source>
        <dbReference type="ARBA" id="ARBA00022679"/>
    </source>
</evidence>
<dbReference type="SFLD" id="SFLDS00029">
    <property type="entry name" value="Radical_SAM"/>
    <property type="match status" value="1"/>
</dbReference>
<evidence type="ECO:0000256" key="1">
    <source>
        <dbReference type="ARBA" id="ARBA00001966"/>
    </source>
</evidence>
<dbReference type="Gene3D" id="3.80.30.20">
    <property type="entry name" value="tm_1862 like domain"/>
    <property type="match status" value="1"/>
</dbReference>
<evidence type="ECO:0000256" key="2">
    <source>
        <dbReference type="ARBA" id="ARBA00002399"/>
    </source>
</evidence>
<keyword evidence="5 15" id="KW-0808">Transferase</keyword>
<evidence type="ECO:0000313" key="16">
    <source>
        <dbReference type="Proteomes" id="UP000249229"/>
    </source>
</evidence>
<keyword evidence="8" id="KW-0408">Iron</keyword>
<keyword evidence="4" id="KW-0004">4Fe-4S</keyword>
<comment type="function">
    <text evidence="2">Catalyzes the methylthiolation of N6-threonylcarbamoyladenosine (t(6)A), leading to the formation of 2-methylthio-N6-threonylcarbamoyladenosine (ms(2)t(6)A) at position 37 in tRNAs that read codons beginning with adenine.</text>
</comment>
<comment type="cofactor">
    <cofactor evidence="1">
        <name>[4Fe-4S] cluster</name>
        <dbReference type="ChEBI" id="CHEBI:49883"/>
    </cofactor>
</comment>
<evidence type="ECO:0000256" key="6">
    <source>
        <dbReference type="ARBA" id="ARBA00022691"/>
    </source>
</evidence>
<gene>
    <name evidence="15" type="ORF">DI544_13705</name>
</gene>
<dbReference type="InterPro" id="IPR002792">
    <property type="entry name" value="TRAM_dom"/>
</dbReference>
<evidence type="ECO:0000256" key="3">
    <source>
        <dbReference type="ARBA" id="ARBA00013273"/>
    </source>
</evidence>
<organism evidence="15 16">
    <name type="scientific">Sphingomonas taxi</name>
    <dbReference type="NCBI Taxonomy" id="1549858"/>
    <lineage>
        <taxon>Bacteria</taxon>
        <taxon>Pseudomonadati</taxon>
        <taxon>Pseudomonadota</taxon>
        <taxon>Alphaproteobacteria</taxon>
        <taxon>Sphingomonadales</taxon>
        <taxon>Sphingomonadaceae</taxon>
        <taxon>Sphingomonas</taxon>
    </lineage>
</organism>
<dbReference type="InterPro" id="IPR006638">
    <property type="entry name" value="Elp3/MiaA/NifB-like_rSAM"/>
</dbReference>
<feature type="domain" description="Radical SAM core" evidence="14">
    <location>
        <begin position="108"/>
        <end position="335"/>
    </location>
</feature>
<comment type="caution">
    <text evidence="15">The sequence shown here is derived from an EMBL/GenBank/DDBJ whole genome shotgun (WGS) entry which is preliminary data.</text>
</comment>
<keyword evidence="6" id="KW-0949">S-adenosyl-L-methionine</keyword>
<name>A0A2W5R574_9SPHN</name>
<accession>A0A2W5R574</accession>
<dbReference type="InterPro" id="IPR005839">
    <property type="entry name" value="Methylthiotransferase"/>
</dbReference>
<dbReference type="PANTHER" id="PTHR11918">
    <property type="entry name" value="RADICAL SAM PROTEINS"/>
    <property type="match status" value="1"/>
</dbReference>
<protein>
    <recommendedName>
        <fullName evidence="3">tRNA (N(6)-L-threonylcarbamoyladenosine(37)-C(2))-methylthiotransferase</fullName>
        <ecNumber evidence="3">2.8.4.5</ecNumber>
    </recommendedName>
    <alternativeName>
        <fullName evidence="10">tRNA-t(6)A37 methylthiotransferase</fullName>
    </alternativeName>
</protein>
<keyword evidence="7" id="KW-0479">Metal-binding</keyword>
<reference evidence="15 16" key="1">
    <citation type="submission" date="2017-08" db="EMBL/GenBank/DDBJ databases">
        <title>Infants hospitalized years apart are colonized by the same room-sourced microbial strains.</title>
        <authorList>
            <person name="Brooks B."/>
            <person name="Olm M.R."/>
            <person name="Firek B.A."/>
            <person name="Baker R."/>
            <person name="Thomas B.C."/>
            <person name="Morowitz M.J."/>
            <person name="Banfield J.F."/>
        </authorList>
    </citation>
    <scope>NUCLEOTIDE SEQUENCE [LARGE SCALE GENOMIC DNA]</scope>
    <source>
        <strain evidence="15">S2_005_001_R1_22</strain>
    </source>
</reference>
<dbReference type="GO" id="GO:0046872">
    <property type="term" value="F:metal ion binding"/>
    <property type="evidence" value="ECO:0007669"/>
    <property type="project" value="UniProtKB-KW"/>
</dbReference>
<proteinExistence type="predicted"/>
<evidence type="ECO:0000259" key="13">
    <source>
        <dbReference type="PROSITE" id="PS51449"/>
    </source>
</evidence>
<evidence type="ECO:0000256" key="10">
    <source>
        <dbReference type="ARBA" id="ARBA00031213"/>
    </source>
</evidence>
<dbReference type="InterPro" id="IPR023404">
    <property type="entry name" value="rSAM_horseshoe"/>
</dbReference>
<dbReference type="InterPro" id="IPR007197">
    <property type="entry name" value="rSAM"/>
</dbReference>
<dbReference type="PROSITE" id="PS51449">
    <property type="entry name" value="MTTASE_N"/>
    <property type="match status" value="1"/>
</dbReference>
<dbReference type="InterPro" id="IPR058240">
    <property type="entry name" value="rSAM_sf"/>
</dbReference>
<dbReference type="Proteomes" id="UP000249229">
    <property type="component" value="Unassembled WGS sequence"/>
</dbReference>
<dbReference type="InterPro" id="IPR020612">
    <property type="entry name" value="Methylthiotransferase_CS"/>
</dbReference>
<dbReference type="Pfam" id="PF04055">
    <property type="entry name" value="Radical_SAM"/>
    <property type="match status" value="1"/>
</dbReference>
<keyword evidence="9" id="KW-0411">Iron-sulfur</keyword>
<evidence type="ECO:0000256" key="7">
    <source>
        <dbReference type="ARBA" id="ARBA00022723"/>
    </source>
</evidence>
<dbReference type="GO" id="GO:0051539">
    <property type="term" value="F:4 iron, 4 sulfur cluster binding"/>
    <property type="evidence" value="ECO:0007669"/>
    <property type="project" value="UniProtKB-KW"/>
</dbReference>
<dbReference type="PROSITE" id="PS50926">
    <property type="entry name" value="TRAM"/>
    <property type="match status" value="1"/>
</dbReference>
<feature type="domain" description="TRAM" evidence="12">
    <location>
        <begin position="337"/>
        <end position="392"/>
    </location>
</feature>
<dbReference type="SFLD" id="SFLDG01082">
    <property type="entry name" value="B12-binding_domain_containing"/>
    <property type="match status" value="1"/>
</dbReference>
<evidence type="ECO:0000256" key="11">
    <source>
        <dbReference type="ARBA" id="ARBA00051661"/>
    </source>
</evidence>
<dbReference type="EC" id="2.8.4.5" evidence="3"/>
<comment type="catalytic activity">
    <reaction evidence="11">
        <text>N(6)-L-threonylcarbamoyladenosine(37) in tRNA + (sulfur carrier)-SH + AH2 + 2 S-adenosyl-L-methionine = 2-methylsulfanyl-N(6)-L-threonylcarbamoyladenosine(37) in tRNA + (sulfur carrier)-H + 5'-deoxyadenosine + L-methionine + A + S-adenosyl-L-homocysteine + 2 H(+)</text>
        <dbReference type="Rhea" id="RHEA:37075"/>
        <dbReference type="Rhea" id="RHEA-COMP:10163"/>
        <dbReference type="Rhea" id="RHEA-COMP:11092"/>
        <dbReference type="Rhea" id="RHEA-COMP:14737"/>
        <dbReference type="Rhea" id="RHEA-COMP:14739"/>
        <dbReference type="ChEBI" id="CHEBI:13193"/>
        <dbReference type="ChEBI" id="CHEBI:15378"/>
        <dbReference type="ChEBI" id="CHEBI:17319"/>
        <dbReference type="ChEBI" id="CHEBI:17499"/>
        <dbReference type="ChEBI" id="CHEBI:29917"/>
        <dbReference type="ChEBI" id="CHEBI:57844"/>
        <dbReference type="ChEBI" id="CHEBI:57856"/>
        <dbReference type="ChEBI" id="CHEBI:59789"/>
        <dbReference type="ChEBI" id="CHEBI:64428"/>
        <dbReference type="ChEBI" id="CHEBI:74418"/>
        <dbReference type="ChEBI" id="CHEBI:74420"/>
        <dbReference type="EC" id="2.8.4.5"/>
    </reaction>
</comment>
<evidence type="ECO:0000259" key="14">
    <source>
        <dbReference type="PROSITE" id="PS51918"/>
    </source>
</evidence>